<protein>
    <recommendedName>
        <fullName evidence="3">Phage-Barnase-EndoU-ColicinE5/D-RelE like nuclease 3 domain-containing protein</fullName>
    </recommendedName>
</protein>
<accession>A0ABT8RAN3</accession>
<gene>
    <name evidence="1" type="ORF">Q0590_22990</name>
</gene>
<dbReference type="RefSeq" id="WP_302039963.1">
    <property type="nucleotide sequence ID" value="NZ_JAUKPO010000016.1"/>
</dbReference>
<organism evidence="1 2">
    <name type="scientific">Rhodocytophaga aerolata</name>
    <dbReference type="NCBI Taxonomy" id="455078"/>
    <lineage>
        <taxon>Bacteria</taxon>
        <taxon>Pseudomonadati</taxon>
        <taxon>Bacteroidota</taxon>
        <taxon>Cytophagia</taxon>
        <taxon>Cytophagales</taxon>
        <taxon>Rhodocytophagaceae</taxon>
        <taxon>Rhodocytophaga</taxon>
    </lineage>
</organism>
<evidence type="ECO:0000313" key="2">
    <source>
        <dbReference type="Proteomes" id="UP001168528"/>
    </source>
</evidence>
<evidence type="ECO:0008006" key="3">
    <source>
        <dbReference type="Google" id="ProtNLM"/>
    </source>
</evidence>
<sequence length="118" mass="13445">MRVANSRKIEVTSVAGDKGILLQKLHVKAKKPMPLNPKLAEKLSKLYEPSSRIDDHFRGNDLTFITNEHGEPVTLFIGKRREDGAIAGERYVRIIKKRTENGAIELSHWENKGKVTRR</sequence>
<dbReference type="Proteomes" id="UP001168528">
    <property type="component" value="Unassembled WGS sequence"/>
</dbReference>
<name>A0ABT8RAN3_9BACT</name>
<reference evidence="1" key="1">
    <citation type="submission" date="2023-07" db="EMBL/GenBank/DDBJ databases">
        <title>The genome sequence of Rhodocytophaga aerolata KACC 12507.</title>
        <authorList>
            <person name="Zhang X."/>
        </authorList>
    </citation>
    <scope>NUCLEOTIDE SEQUENCE</scope>
    <source>
        <strain evidence="1">KACC 12507</strain>
    </source>
</reference>
<proteinExistence type="predicted"/>
<comment type="caution">
    <text evidence="1">The sequence shown here is derived from an EMBL/GenBank/DDBJ whole genome shotgun (WGS) entry which is preliminary data.</text>
</comment>
<keyword evidence="2" id="KW-1185">Reference proteome</keyword>
<evidence type="ECO:0000313" key="1">
    <source>
        <dbReference type="EMBL" id="MDO1449162.1"/>
    </source>
</evidence>
<dbReference type="EMBL" id="JAUKPO010000016">
    <property type="protein sequence ID" value="MDO1449162.1"/>
    <property type="molecule type" value="Genomic_DNA"/>
</dbReference>